<dbReference type="Pfam" id="PF25869">
    <property type="entry name" value="3HB_CusB"/>
    <property type="match status" value="1"/>
</dbReference>
<evidence type="ECO:0000259" key="6">
    <source>
        <dbReference type="Pfam" id="PF25919"/>
    </source>
</evidence>
<evidence type="ECO:0000256" key="2">
    <source>
        <dbReference type="ARBA" id="ARBA00022448"/>
    </source>
</evidence>
<evidence type="ECO:0000259" key="7">
    <source>
        <dbReference type="Pfam" id="PF25954"/>
    </source>
</evidence>
<comment type="similarity">
    <text evidence="1">Belongs to the membrane fusion protein (MFP) (TC 8.A.1) family.</text>
</comment>
<organism evidence="8 9">
    <name type="scientific">Acidithiobacillus caldus (strain ATCC 51756 / DSM 8584 / KU)</name>
    <dbReference type="NCBI Taxonomy" id="637389"/>
    <lineage>
        <taxon>Bacteria</taxon>
        <taxon>Pseudomonadati</taxon>
        <taxon>Pseudomonadota</taxon>
        <taxon>Acidithiobacillia</taxon>
        <taxon>Acidithiobacillales</taxon>
        <taxon>Acidithiobacillaceae</taxon>
        <taxon>Acidithiobacillus</taxon>
    </lineage>
</organism>
<accession>A0A059ZVT8</accession>
<dbReference type="InterPro" id="IPR058791">
    <property type="entry name" value="3HB_CusB"/>
</dbReference>
<name>A0A059ZVT8_ACICK</name>
<dbReference type="InterPro" id="IPR006143">
    <property type="entry name" value="RND_pump_MFP"/>
</dbReference>
<dbReference type="HOGENOM" id="CLU_018816_13_1_6"/>
<dbReference type="NCBIfam" id="TIGR01730">
    <property type="entry name" value="RND_mfp"/>
    <property type="match status" value="1"/>
</dbReference>
<feature type="domain" description="CusB-like three alpha-helical bundle" evidence="5">
    <location>
        <begin position="171"/>
        <end position="223"/>
    </location>
</feature>
<dbReference type="EMBL" id="CP005986">
    <property type="protein sequence ID" value="AIA55573.1"/>
    <property type="molecule type" value="Genomic_DNA"/>
</dbReference>
<dbReference type="GO" id="GO:0046914">
    <property type="term" value="F:transition metal ion binding"/>
    <property type="evidence" value="ECO:0007669"/>
    <property type="project" value="TreeGrafter"/>
</dbReference>
<proteinExistence type="inferred from homology"/>
<dbReference type="KEGG" id="acz:Acaty_c1713"/>
<dbReference type="Pfam" id="PF25919">
    <property type="entry name" value="BSH_CusB"/>
    <property type="match status" value="1"/>
</dbReference>
<dbReference type="PANTHER" id="PTHR30097">
    <property type="entry name" value="CATION EFFLUX SYSTEM PROTEIN CUSB"/>
    <property type="match status" value="1"/>
</dbReference>
<dbReference type="eggNOG" id="COG0845">
    <property type="taxonomic scope" value="Bacteria"/>
</dbReference>
<feature type="region of interest" description="Disordered" evidence="3">
    <location>
        <begin position="421"/>
        <end position="461"/>
    </location>
</feature>
<reference evidence="8 9" key="1">
    <citation type="journal article" date="2009" name="J. Bacteriol.">
        <title>Draft genome sequence of the extremely acidophilic bacterium Acidithiobacillus caldus ATCC 51756 reveals metabolic versatility in the genus Acidithiobacillus.</title>
        <authorList>
            <person name="Valdes J."/>
            <person name="Quatrini R."/>
            <person name="Hallberg K."/>
            <person name="Dopson M."/>
            <person name="Valenzuela P.D."/>
            <person name="Holmes D.S."/>
        </authorList>
    </citation>
    <scope>NUCLEOTIDE SEQUENCE [LARGE SCALE GENOMIC DNA]</scope>
    <source>
        <strain evidence="9">ATCC 51756 / DSM 8584 / KU</strain>
    </source>
</reference>
<dbReference type="SUPFAM" id="SSF111369">
    <property type="entry name" value="HlyD-like secretion proteins"/>
    <property type="match status" value="1"/>
</dbReference>
<dbReference type="RefSeq" id="WP_004872714.1">
    <property type="nucleotide sequence ID" value="NZ_CP005986.1"/>
</dbReference>
<keyword evidence="4" id="KW-0472">Membrane</keyword>
<dbReference type="GO" id="GO:0060003">
    <property type="term" value="P:copper ion export"/>
    <property type="evidence" value="ECO:0007669"/>
    <property type="project" value="TreeGrafter"/>
</dbReference>
<dbReference type="Proteomes" id="UP000005522">
    <property type="component" value="Chromosome"/>
</dbReference>
<evidence type="ECO:0000313" key="9">
    <source>
        <dbReference type="Proteomes" id="UP000005522"/>
    </source>
</evidence>
<dbReference type="Pfam" id="PF25954">
    <property type="entry name" value="Beta-barrel_RND_2"/>
    <property type="match status" value="1"/>
</dbReference>
<dbReference type="Gene3D" id="6.10.140.730">
    <property type="match status" value="1"/>
</dbReference>
<feature type="domain" description="CusB-like barrel-sandwich hybrid" evidence="6">
    <location>
        <begin position="136"/>
        <end position="257"/>
    </location>
</feature>
<evidence type="ECO:0000313" key="8">
    <source>
        <dbReference type="EMBL" id="AIA55573.1"/>
    </source>
</evidence>
<gene>
    <name evidence="8" type="ORF">Acaty_c1713</name>
</gene>
<dbReference type="GO" id="GO:0030288">
    <property type="term" value="C:outer membrane-bounded periplasmic space"/>
    <property type="evidence" value="ECO:0007669"/>
    <property type="project" value="TreeGrafter"/>
</dbReference>
<dbReference type="FunFam" id="2.40.30.170:FF:000010">
    <property type="entry name" value="Efflux RND transporter periplasmic adaptor subunit"/>
    <property type="match status" value="1"/>
</dbReference>
<protein>
    <submittedName>
        <fullName evidence="8">Cobalt/zinc/cadmium efflux RND transporter, membrane fusion protein, CzcB family</fullName>
    </submittedName>
</protein>
<evidence type="ECO:0000259" key="5">
    <source>
        <dbReference type="Pfam" id="PF25869"/>
    </source>
</evidence>
<dbReference type="PANTHER" id="PTHR30097:SF15">
    <property type="entry name" value="CATION EFFLUX SYSTEM PROTEIN CUSB"/>
    <property type="match status" value="1"/>
</dbReference>
<keyword evidence="2" id="KW-0813">Transport</keyword>
<evidence type="ECO:0000256" key="3">
    <source>
        <dbReference type="SAM" id="MobiDB-lite"/>
    </source>
</evidence>
<feature type="domain" description="CusB-like beta-barrel" evidence="7">
    <location>
        <begin position="261"/>
        <end position="336"/>
    </location>
</feature>
<dbReference type="GO" id="GO:0015679">
    <property type="term" value="P:plasma membrane copper ion transport"/>
    <property type="evidence" value="ECO:0007669"/>
    <property type="project" value="TreeGrafter"/>
</dbReference>
<keyword evidence="4" id="KW-0812">Transmembrane</keyword>
<dbReference type="GO" id="GO:0016020">
    <property type="term" value="C:membrane"/>
    <property type="evidence" value="ECO:0007669"/>
    <property type="project" value="InterPro"/>
</dbReference>
<sequence length="461" mass="49821">MNKRVWGFSLISLLVGTGIGVALVLWLPVQSPVSKSPPAKEYPETVHHKNAKPRILYWANPMNPAIHASHPMKDNMGMAYIPVYAHAPAVSPAGLSVDARMVQQLGVRVVTVRRRRIGRVLTTVGTVAVDENRVYSVTPRFSGWITNLAVRAVGDPVAAGSVLARVYSPEVYNAEQEYLLAQRSGSAENTGGMGLTAAATERLRLLGLSSAEIAALRRSGVAQRQVTIYAPASGVVQQLAFHQGGYLSAQSSLMEIANLDRVWVQVALYGYQLPWVRIGDRVELRSEEFPGKLWQGRLSFLYPTQNPQSRTVTARLSFANPDGVLRPGMYVTAQVWTQAHRVLAVPDSAILRTEQGNFVMLQQAAGHFLPVQVEVGPTADGWTAISRGLHAGEKVVDNTQFLLYSESQFQSVRARMLGGNLGSKHTARTTAEHASPTAPTSKNSSASGSMAGMHMGGGGHD</sequence>
<evidence type="ECO:0000256" key="4">
    <source>
        <dbReference type="SAM" id="Phobius"/>
    </source>
</evidence>
<dbReference type="Gene3D" id="2.40.30.170">
    <property type="match status" value="1"/>
</dbReference>
<keyword evidence="4" id="KW-1133">Transmembrane helix</keyword>
<dbReference type="AlphaFoldDB" id="A0A059ZVT8"/>
<dbReference type="GO" id="GO:0022857">
    <property type="term" value="F:transmembrane transporter activity"/>
    <property type="evidence" value="ECO:0007669"/>
    <property type="project" value="InterPro"/>
</dbReference>
<feature type="transmembrane region" description="Helical" evidence="4">
    <location>
        <begin position="7"/>
        <end position="27"/>
    </location>
</feature>
<evidence type="ECO:0000256" key="1">
    <source>
        <dbReference type="ARBA" id="ARBA00009477"/>
    </source>
</evidence>
<dbReference type="InterPro" id="IPR058792">
    <property type="entry name" value="Beta-barrel_RND_2"/>
</dbReference>
<dbReference type="InterPro" id="IPR058790">
    <property type="entry name" value="BSH_CusB"/>
</dbReference>
<dbReference type="Gene3D" id="2.40.420.20">
    <property type="match status" value="1"/>
</dbReference>
<dbReference type="InterPro" id="IPR051909">
    <property type="entry name" value="MFP_Cation_Efflux"/>
</dbReference>
<feature type="compositionally biased region" description="Low complexity" evidence="3">
    <location>
        <begin position="444"/>
        <end position="453"/>
    </location>
</feature>